<reference evidence="3 4" key="1">
    <citation type="submission" date="2020-08" db="EMBL/GenBank/DDBJ databases">
        <title>Sequencing the genomes of 1000 actinobacteria strains.</title>
        <authorList>
            <person name="Klenk H.-P."/>
        </authorList>
    </citation>
    <scope>NUCLEOTIDE SEQUENCE [LARGE SCALE GENOMIC DNA]</scope>
    <source>
        <strain evidence="3 4">DSM 45507</strain>
    </source>
</reference>
<feature type="transmembrane region" description="Helical" evidence="1">
    <location>
        <begin position="415"/>
        <end position="433"/>
    </location>
</feature>
<feature type="transmembrane region" description="Helical" evidence="1">
    <location>
        <begin position="175"/>
        <end position="193"/>
    </location>
</feature>
<keyword evidence="1" id="KW-1133">Transmembrane helix</keyword>
<keyword evidence="4" id="KW-1185">Reference proteome</keyword>
<dbReference type="Proteomes" id="UP000579153">
    <property type="component" value="Unassembled WGS sequence"/>
</dbReference>
<dbReference type="Pfam" id="PF03929">
    <property type="entry name" value="PepSY_TM"/>
    <property type="match status" value="1"/>
</dbReference>
<evidence type="ECO:0000256" key="1">
    <source>
        <dbReference type="SAM" id="Phobius"/>
    </source>
</evidence>
<feature type="transmembrane region" description="Helical" evidence="1">
    <location>
        <begin position="374"/>
        <end position="394"/>
    </location>
</feature>
<dbReference type="AlphaFoldDB" id="A0A7W9GAM4"/>
<dbReference type="EMBL" id="JACHMB010000001">
    <property type="protein sequence ID" value="MBB5780264.1"/>
    <property type="molecule type" value="Genomic_DNA"/>
</dbReference>
<feature type="transmembrane region" description="Helical" evidence="1">
    <location>
        <begin position="36"/>
        <end position="58"/>
    </location>
</feature>
<name>A0A7W9GAM4_9ACTN</name>
<dbReference type="PANTHER" id="PTHR34219">
    <property type="entry name" value="IRON-REGULATED INNER MEMBRANE PROTEIN-RELATED"/>
    <property type="match status" value="1"/>
</dbReference>
<feature type="domain" description="PepSY" evidence="2">
    <location>
        <begin position="80"/>
        <end position="140"/>
    </location>
</feature>
<keyword evidence="1" id="KW-0472">Membrane</keyword>
<dbReference type="InterPro" id="IPR025711">
    <property type="entry name" value="PepSY"/>
</dbReference>
<keyword evidence="1" id="KW-0812">Transmembrane</keyword>
<organism evidence="3 4">
    <name type="scientific">Nonomuraea jabiensis</name>
    <dbReference type="NCBI Taxonomy" id="882448"/>
    <lineage>
        <taxon>Bacteria</taxon>
        <taxon>Bacillati</taxon>
        <taxon>Actinomycetota</taxon>
        <taxon>Actinomycetes</taxon>
        <taxon>Streptosporangiales</taxon>
        <taxon>Streptosporangiaceae</taxon>
        <taxon>Nonomuraea</taxon>
    </lineage>
</organism>
<sequence length="461" mass="49073">MTSTADVGNSVDHVPAPSRERTAWAALRPLVLRLHFYAGVLIAPFLLVAACTGLMYAASYQIEEVVYQHELTAPAGKTTLPLNAQVAAARAAHPQGTVTAVRPGAEPGQTTRVLISQPGLPESTQLAVFVDPSTGQVRGTLESYGSSGALPVRAWISTLHRQLHLGEPGRIYSELAASWLWVVALGGLVLWLARRRRNRRHLFVPDRAAGGLRRTLSWHGSVGLWAVLGLLFLSATGLTWSKYAGANVDELRAALDWTTPSIDVSGGDHAAHTATAGHHAGGAGVGVDRVAQAAAAKGLSGPLEITWPAKSGAPYLVKEIDKTAPTRLDQVAVDPTTGQVTAELRFADYSLAAKLARWGIDGHMGLLFGLANQILLAALAIGLITLIVLGYRMWWRRRPTRGFGKPYPRGGWRNVPWVLLAPLALLAVAVGIFLPLMGISLAAFLIVDVLLGLRARLGAQA</sequence>
<proteinExistence type="predicted"/>
<dbReference type="InterPro" id="IPR005625">
    <property type="entry name" value="PepSY-ass_TM"/>
</dbReference>
<gene>
    <name evidence="3" type="ORF">HD596_007020</name>
</gene>
<evidence type="ECO:0000313" key="4">
    <source>
        <dbReference type="Proteomes" id="UP000579153"/>
    </source>
</evidence>
<dbReference type="PANTHER" id="PTHR34219:SF1">
    <property type="entry name" value="PEPSY DOMAIN-CONTAINING PROTEIN"/>
    <property type="match status" value="1"/>
</dbReference>
<evidence type="ECO:0000259" key="2">
    <source>
        <dbReference type="Pfam" id="PF03413"/>
    </source>
</evidence>
<evidence type="ECO:0000313" key="3">
    <source>
        <dbReference type="EMBL" id="MBB5780264.1"/>
    </source>
</evidence>
<dbReference type="RefSeq" id="WP_185073598.1">
    <property type="nucleotide sequence ID" value="NZ_JACHMB010000001.1"/>
</dbReference>
<dbReference type="Pfam" id="PF03413">
    <property type="entry name" value="PepSY"/>
    <property type="match status" value="1"/>
</dbReference>
<protein>
    <submittedName>
        <fullName evidence="3">Putative iron-regulated membrane protein</fullName>
    </submittedName>
</protein>
<accession>A0A7W9GAM4</accession>
<comment type="caution">
    <text evidence="3">The sequence shown here is derived from an EMBL/GenBank/DDBJ whole genome shotgun (WGS) entry which is preliminary data.</text>
</comment>
<feature type="transmembrane region" description="Helical" evidence="1">
    <location>
        <begin position="222"/>
        <end position="241"/>
    </location>
</feature>